<dbReference type="RefSeq" id="WP_118199877.1">
    <property type="nucleotide sequence ID" value="NZ_JAAIOQ010000032.1"/>
</dbReference>
<gene>
    <name evidence="1" type="ORF">DW656_17635</name>
</gene>
<reference evidence="1 2" key="1">
    <citation type="submission" date="2018-08" db="EMBL/GenBank/DDBJ databases">
        <title>A genome reference for cultivated species of the human gut microbiota.</title>
        <authorList>
            <person name="Zou Y."/>
            <person name="Xue W."/>
            <person name="Luo G."/>
        </authorList>
    </citation>
    <scope>NUCLEOTIDE SEQUENCE [LARGE SCALE GENOMIC DNA]</scope>
    <source>
        <strain evidence="1 2">AM23-3</strain>
    </source>
</reference>
<name>A0A3R6D0E5_9FIRM</name>
<protein>
    <submittedName>
        <fullName evidence="1">Uncharacterized protein</fullName>
    </submittedName>
</protein>
<accession>A0A3R6D0E5</accession>
<sequence>MAQKTFFAVKDLDGDGKHYCAVAFESKLAREAFCELNGYEPVLVKWALDNLAVSVYNDIRHYPNIIVDNSLRKPIGFVLEDGSIS</sequence>
<dbReference type="AlphaFoldDB" id="A0A3R6D0E5"/>
<dbReference type="Proteomes" id="UP000284579">
    <property type="component" value="Unassembled WGS sequence"/>
</dbReference>
<dbReference type="EMBL" id="QRHO01000072">
    <property type="protein sequence ID" value="RHF78728.1"/>
    <property type="molecule type" value="Genomic_DNA"/>
</dbReference>
<organism evidence="1 2">
    <name type="scientific">Coprococcus comes</name>
    <dbReference type="NCBI Taxonomy" id="410072"/>
    <lineage>
        <taxon>Bacteria</taxon>
        <taxon>Bacillati</taxon>
        <taxon>Bacillota</taxon>
        <taxon>Clostridia</taxon>
        <taxon>Lachnospirales</taxon>
        <taxon>Lachnospiraceae</taxon>
        <taxon>Coprococcus</taxon>
    </lineage>
</organism>
<comment type="caution">
    <text evidence="1">The sequence shown here is derived from an EMBL/GenBank/DDBJ whole genome shotgun (WGS) entry which is preliminary data.</text>
</comment>
<evidence type="ECO:0000313" key="2">
    <source>
        <dbReference type="Proteomes" id="UP000284579"/>
    </source>
</evidence>
<evidence type="ECO:0000313" key="1">
    <source>
        <dbReference type="EMBL" id="RHF78728.1"/>
    </source>
</evidence>
<proteinExistence type="predicted"/>